<evidence type="ECO:0000313" key="3">
    <source>
        <dbReference type="Proteomes" id="UP001175226"/>
    </source>
</evidence>
<gene>
    <name evidence="2" type="ORF">EV421DRAFT_2038219</name>
</gene>
<feature type="compositionally biased region" description="Low complexity" evidence="1">
    <location>
        <begin position="14"/>
        <end position="28"/>
    </location>
</feature>
<evidence type="ECO:0000313" key="2">
    <source>
        <dbReference type="EMBL" id="KAK0437549.1"/>
    </source>
</evidence>
<accession>A0AA39J8A5</accession>
<feature type="region of interest" description="Disordered" evidence="1">
    <location>
        <begin position="74"/>
        <end position="97"/>
    </location>
</feature>
<comment type="caution">
    <text evidence="2">The sequence shown here is derived from an EMBL/GenBank/DDBJ whole genome shotgun (WGS) entry which is preliminary data.</text>
</comment>
<keyword evidence="3" id="KW-1185">Reference proteome</keyword>
<reference evidence="2" key="1">
    <citation type="submission" date="2023-06" db="EMBL/GenBank/DDBJ databases">
        <authorList>
            <consortium name="Lawrence Berkeley National Laboratory"/>
            <person name="Ahrendt S."/>
            <person name="Sahu N."/>
            <person name="Indic B."/>
            <person name="Wong-Bajracharya J."/>
            <person name="Merenyi Z."/>
            <person name="Ke H.-M."/>
            <person name="Monk M."/>
            <person name="Kocsube S."/>
            <person name="Drula E."/>
            <person name="Lipzen A."/>
            <person name="Balint B."/>
            <person name="Henrissat B."/>
            <person name="Andreopoulos B."/>
            <person name="Martin F.M."/>
            <person name="Harder C.B."/>
            <person name="Rigling D."/>
            <person name="Ford K.L."/>
            <person name="Foster G.D."/>
            <person name="Pangilinan J."/>
            <person name="Papanicolaou A."/>
            <person name="Barry K."/>
            <person name="LaButti K."/>
            <person name="Viragh M."/>
            <person name="Koriabine M."/>
            <person name="Yan M."/>
            <person name="Riley R."/>
            <person name="Champramary S."/>
            <person name="Plett K.L."/>
            <person name="Tsai I.J."/>
            <person name="Slot J."/>
            <person name="Sipos G."/>
            <person name="Plett J."/>
            <person name="Nagy L.G."/>
            <person name="Grigoriev I.V."/>
        </authorList>
    </citation>
    <scope>NUCLEOTIDE SEQUENCE</scope>
    <source>
        <strain evidence="2">FPL87.14</strain>
    </source>
</reference>
<feature type="region of interest" description="Disordered" evidence="1">
    <location>
        <begin position="14"/>
        <end position="53"/>
    </location>
</feature>
<sequence length="325" mass="35953">MKGFTIASSLSSFTSSFFPTSTRPTSPSANGQSVKSNGKDLIPPESRRFRRRFTDPLPTHVVLPARGLSSKSYAELPSISPSRTTRTPSPTPAKSSKRFWTRETTTKEPTFHVHESRCLQEISDCLYVAFEEDTASFGGVHSKVEQLTTPNGDKFTHIVRITPRAFPAPASDHYYDENTSTSVLDLSLPPRMHPSYLTEMQRICSEMDIFMNGGLLSEPGPTRAESDDNISGLSVKQFTAARDFIFSALYHSKRSRLSSNVLITVPRDCRADAISVAMVYLGYANGSGVREILRAFDVEENVNFVWRSVVSTRGLVAVKAAVAKR</sequence>
<dbReference type="Proteomes" id="UP001175226">
    <property type="component" value="Unassembled WGS sequence"/>
</dbReference>
<evidence type="ECO:0000256" key="1">
    <source>
        <dbReference type="SAM" id="MobiDB-lite"/>
    </source>
</evidence>
<feature type="compositionally biased region" description="Low complexity" evidence="1">
    <location>
        <begin position="77"/>
        <end position="94"/>
    </location>
</feature>
<organism evidence="2 3">
    <name type="scientific">Armillaria borealis</name>
    <dbReference type="NCBI Taxonomy" id="47425"/>
    <lineage>
        <taxon>Eukaryota</taxon>
        <taxon>Fungi</taxon>
        <taxon>Dikarya</taxon>
        <taxon>Basidiomycota</taxon>
        <taxon>Agaricomycotina</taxon>
        <taxon>Agaricomycetes</taxon>
        <taxon>Agaricomycetidae</taxon>
        <taxon>Agaricales</taxon>
        <taxon>Marasmiineae</taxon>
        <taxon>Physalacriaceae</taxon>
        <taxon>Armillaria</taxon>
    </lineage>
</organism>
<name>A0AA39J8A5_9AGAR</name>
<dbReference type="AlphaFoldDB" id="A0AA39J8A5"/>
<dbReference type="EMBL" id="JAUEPT010000048">
    <property type="protein sequence ID" value="KAK0437549.1"/>
    <property type="molecule type" value="Genomic_DNA"/>
</dbReference>
<proteinExistence type="predicted"/>
<protein>
    <submittedName>
        <fullName evidence="2">Uncharacterized protein</fullName>
    </submittedName>
</protein>